<evidence type="ECO:0000313" key="3">
    <source>
        <dbReference type="Proteomes" id="UP000256429"/>
    </source>
</evidence>
<feature type="signal peptide" evidence="1">
    <location>
        <begin position="1"/>
        <end position="16"/>
    </location>
</feature>
<comment type="caution">
    <text evidence="2">The sequence shown here is derived from an EMBL/GenBank/DDBJ whole genome shotgun (WGS) entry which is preliminary data.</text>
</comment>
<keyword evidence="1" id="KW-0732">Signal</keyword>
<evidence type="ECO:0000256" key="1">
    <source>
        <dbReference type="SAM" id="SignalP"/>
    </source>
</evidence>
<dbReference type="OrthoDB" id="627554at2"/>
<dbReference type="RefSeq" id="WP_115879291.1">
    <property type="nucleotide sequence ID" value="NZ_QTTQ01000010.1"/>
</dbReference>
<feature type="chain" id="PRO_5017785733" evidence="1">
    <location>
        <begin position="17"/>
        <end position="388"/>
    </location>
</feature>
<name>A0A3D9RP91_9FLAO</name>
<organism evidence="2 3">
    <name type="scientific">Lutibacter oceani</name>
    <dbReference type="NCBI Taxonomy" id="1853311"/>
    <lineage>
        <taxon>Bacteria</taxon>
        <taxon>Pseudomonadati</taxon>
        <taxon>Bacteroidota</taxon>
        <taxon>Flavobacteriia</taxon>
        <taxon>Flavobacteriales</taxon>
        <taxon>Flavobacteriaceae</taxon>
        <taxon>Lutibacter</taxon>
    </lineage>
</organism>
<keyword evidence="3" id="KW-1185">Reference proteome</keyword>
<evidence type="ECO:0000313" key="2">
    <source>
        <dbReference type="EMBL" id="REE81743.1"/>
    </source>
</evidence>
<dbReference type="Gene3D" id="2.40.160.20">
    <property type="match status" value="1"/>
</dbReference>
<proteinExistence type="predicted"/>
<reference evidence="2 3" key="1">
    <citation type="submission" date="2018-08" db="EMBL/GenBank/DDBJ databases">
        <title>Genomic Encyclopedia of Type Strains, Phase III (KMG-III): the genomes of soil and plant-associated and newly described type strains.</title>
        <authorList>
            <person name="Whitman W."/>
        </authorList>
    </citation>
    <scope>NUCLEOTIDE SEQUENCE [LARGE SCALE GENOMIC DNA]</scope>
    <source>
        <strain evidence="2 3">325-5</strain>
    </source>
</reference>
<dbReference type="Proteomes" id="UP000256429">
    <property type="component" value="Unassembled WGS sequence"/>
</dbReference>
<accession>A0A3D9RP91</accession>
<dbReference type="EMBL" id="QTTQ01000010">
    <property type="protein sequence ID" value="REE81743.1"/>
    <property type="molecule type" value="Genomic_DNA"/>
</dbReference>
<dbReference type="AlphaFoldDB" id="A0A3D9RP91"/>
<gene>
    <name evidence="2" type="ORF">BX611_1279</name>
</gene>
<protein>
    <submittedName>
        <fullName evidence="2">Lipid A 3-O-deacylase PagL</fullName>
    </submittedName>
</protein>
<sequence>MKKILIFFFLSSFCFAQNNEKYDALNFSPELFFGQTFQPNSWFPKLKSHYMLGFSFEKNNNIFKNKWSNTINLSSTGVGLYFSSLGNQEVVGNAISILPFVEINLNKKESFSTKFGLGTSYFTTQYHPENNPLNTAVSTKLTWAFQTFVYYKFHLKNKRTLKIGAGYFHHSNGHTQLPNSGLNTALASVSTSFKLNKKQFKENHNLTTDFKKYKAFYAFRYGQGIQKFIDHESTVKAINAIEFKGGFFYKDILKFSAGITYNFYRHYYDYIKENEVDPYFERPILNASNIYLSIGVEALFGNIGIDWEGGLNVYKPFYKEHYILQDETLNNIYKLKKLFLGRLGLKLYVINTLKKPKNNFYIGAHIKSNLSQADFTELSIGFVHRIFK</sequence>
<dbReference type="InterPro" id="IPR018550">
    <property type="entry name" value="Lipid-A_deacylase-rel"/>
</dbReference>
<dbReference type="Pfam" id="PF09411">
    <property type="entry name" value="PagL"/>
    <property type="match status" value="1"/>
</dbReference>